<sequence length="117" mass="12800">MQLSTLFLAALSASAANAIHITIMTRQGGQGFGAFDFDHQGTWHEGGRVYEMGFASGCGRDTDIPNVADLCIDNANSRAHAIRPNGQKICFRKWADVPIGSCYQGLCFVSRWHEHPC</sequence>
<keyword evidence="3" id="KW-1185">Reference proteome</keyword>
<evidence type="ECO:0000313" key="2">
    <source>
        <dbReference type="EMBL" id="KAK4443010.1"/>
    </source>
</evidence>
<feature type="chain" id="PRO_5043496860" evidence="1">
    <location>
        <begin position="19"/>
        <end position="117"/>
    </location>
</feature>
<keyword evidence="1" id="KW-0732">Signal</keyword>
<reference evidence="2" key="2">
    <citation type="submission" date="2023-05" db="EMBL/GenBank/DDBJ databases">
        <authorList>
            <consortium name="Lawrence Berkeley National Laboratory"/>
            <person name="Steindorff A."/>
            <person name="Hensen N."/>
            <person name="Bonometti L."/>
            <person name="Westerberg I."/>
            <person name="Brannstrom I.O."/>
            <person name="Guillou S."/>
            <person name="Cros-Aarteil S."/>
            <person name="Calhoun S."/>
            <person name="Haridas S."/>
            <person name="Kuo A."/>
            <person name="Mondo S."/>
            <person name="Pangilinan J."/>
            <person name="Riley R."/>
            <person name="Labutti K."/>
            <person name="Andreopoulos B."/>
            <person name="Lipzen A."/>
            <person name="Chen C."/>
            <person name="Yanf M."/>
            <person name="Daum C."/>
            <person name="Ng V."/>
            <person name="Clum A."/>
            <person name="Ohm R."/>
            <person name="Martin F."/>
            <person name="Silar P."/>
            <person name="Natvig D."/>
            <person name="Lalanne C."/>
            <person name="Gautier V."/>
            <person name="Ament-Velasquez S.L."/>
            <person name="Kruys A."/>
            <person name="Hutchinson M.I."/>
            <person name="Powell A.J."/>
            <person name="Barry K."/>
            <person name="Miller A.N."/>
            <person name="Grigoriev I.V."/>
            <person name="Debuchy R."/>
            <person name="Gladieux P."/>
            <person name="Thoren M.H."/>
            <person name="Johannesson H."/>
        </authorList>
    </citation>
    <scope>NUCLEOTIDE SEQUENCE</scope>
    <source>
        <strain evidence="2">PSN243</strain>
    </source>
</reference>
<comment type="caution">
    <text evidence="2">The sequence shown here is derived from an EMBL/GenBank/DDBJ whole genome shotgun (WGS) entry which is preliminary data.</text>
</comment>
<evidence type="ECO:0000256" key="1">
    <source>
        <dbReference type="SAM" id="SignalP"/>
    </source>
</evidence>
<proteinExistence type="predicted"/>
<protein>
    <submittedName>
        <fullName evidence="2">Uncharacterized protein</fullName>
    </submittedName>
</protein>
<gene>
    <name evidence="2" type="ORF">QBC34DRAFT_499275</name>
</gene>
<organism evidence="2 3">
    <name type="scientific">Podospora aff. communis PSN243</name>
    <dbReference type="NCBI Taxonomy" id="3040156"/>
    <lineage>
        <taxon>Eukaryota</taxon>
        <taxon>Fungi</taxon>
        <taxon>Dikarya</taxon>
        <taxon>Ascomycota</taxon>
        <taxon>Pezizomycotina</taxon>
        <taxon>Sordariomycetes</taxon>
        <taxon>Sordariomycetidae</taxon>
        <taxon>Sordariales</taxon>
        <taxon>Podosporaceae</taxon>
        <taxon>Podospora</taxon>
    </lineage>
</organism>
<accession>A0AAV9G4J9</accession>
<dbReference type="EMBL" id="MU866001">
    <property type="protein sequence ID" value="KAK4443010.1"/>
    <property type="molecule type" value="Genomic_DNA"/>
</dbReference>
<feature type="signal peptide" evidence="1">
    <location>
        <begin position="1"/>
        <end position="18"/>
    </location>
</feature>
<reference evidence="2" key="1">
    <citation type="journal article" date="2023" name="Mol. Phylogenet. Evol.">
        <title>Genome-scale phylogeny and comparative genomics of the fungal order Sordariales.</title>
        <authorList>
            <person name="Hensen N."/>
            <person name="Bonometti L."/>
            <person name="Westerberg I."/>
            <person name="Brannstrom I.O."/>
            <person name="Guillou S."/>
            <person name="Cros-Aarteil S."/>
            <person name="Calhoun S."/>
            <person name="Haridas S."/>
            <person name="Kuo A."/>
            <person name="Mondo S."/>
            <person name="Pangilinan J."/>
            <person name="Riley R."/>
            <person name="LaButti K."/>
            <person name="Andreopoulos B."/>
            <person name="Lipzen A."/>
            <person name="Chen C."/>
            <person name="Yan M."/>
            <person name="Daum C."/>
            <person name="Ng V."/>
            <person name="Clum A."/>
            <person name="Steindorff A."/>
            <person name="Ohm R.A."/>
            <person name="Martin F."/>
            <person name="Silar P."/>
            <person name="Natvig D.O."/>
            <person name="Lalanne C."/>
            <person name="Gautier V."/>
            <person name="Ament-Velasquez S.L."/>
            <person name="Kruys A."/>
            <person name="Hutchinson M.I."/>
            <person name="Powell A.J."/>
            <person name="Barry K."/>
            <person name="Miller A.N."/>
            <person name="Grigoriev I.V."/>
            <person name="Debuchy R."/>
            <person name="Gladieux P."/>
            <person name="Hiltunen Thoren M."/>
            <person name="Johannesson H."/>
        </authorList>
    </citation>
    <scope>NUCLEOTIDE SEQUENCE</scope>
    <source>
        <strain evidence="2">PSN243</strain>
    </source>
</reference>
<name>A0AAV9G4J9_9PEZI</name>
<dbReference type="Proteomes" id="UP001321760">
    <property type="component" value="Unassembled WGS sequence"/>
</dbReference>
<evidence type="ECO:0000313" key="3">
    <source>
        <dbReference type="Proteomes" id="UP001321760"/>
    </source>
</evidence>
<dbReference type="AlphaFoldDB" id="A0AAV9G4J9"/>